<gene>
    <name evidence="2" type="ORF">TSPGSL018_26027</name>
</gene>
<dbReference type="AlphaFoldDB" id="A0A061QLG4"/>
<organism evidence="2">
    <name type="scientific">Tetraselmis sp. GSL018</name>
    <dbReference type="NCBI Taxonomy" id="582737"/>
    <lineage>
        <taxon>Eukaryota</taxon>
        <taxon>Viridiplantae</taxon>
        <taxon>Chlorophyta</taxon>
        <taxon>core chlorophytes</taxon>
        <taxon>Chlorodendrophyceae</taxon>
        <taxon>Chlorodendrales</taxon>
        <taxon>Chlorodendraceae</taxon>
        <taxon>Tetraselmis</taxon>
    </lineage>
</organism>
<proteinExistence type="predicted"/>
<name>A0A061QLG4_9CHLO</name>
<feature type="compositionally biased region" description="Basic and acidic residues" evidence="1">
    <location>
        <begin position="160"/>
        <end position="170"/>
    </location>
</feature>
<accession>A0A061QLG4</accession>
<dbReference type="EMBL" id="GBEZ01025601">
    <property type="protein sequence ID" value="JAC61507.1"/>
    <property type="molecule type" value="Transcribed_RNA"/>
</dbReference>
<feature type="region of interest" description="Disordered" evidence="1">
    <location>
        <begin position="144"/>
        <end position="170"/>
    </location>
</feature>
<sequence length="177" mass="19819">MEESRENFSELTSRPPVLNRTLSNFYDIALAKVHTLSWLKSRKKQGHGSAALDAVPEETKREIAAWWEALTKKKGAELRVRHVLEVWNEQSGRRLTREQRAALTKWCKGGSEEAMIDFPAFRGLCLDLMELGYASQSASFKLSHTRPGLRGPEAVSGRVGDPRGGLRREGDRVAGCL</sequence>
<evidence type="ECO:0000313" key="2">
    <source>
        <dbReference type="EMBL" id="JAC61507.1"/>
    </source>
</evidence>
<reference evidence="2" key="1">
    <citation type="submission" date="2014-05" db="EMBL/GenBank/DDBJ databases">
        <title>The transcriptome of the halophilic microalga Tetraselmis sp. GSL018 isolated from the Great Salt Lake, Utah.</title>
        <authorList>
            <person name="Jinkerson R.E."/>
            <person name="D'Adamo S."/>
            <person name="Posewitz M.C."/>
        </authorList>
    </citation>
    <scope>NUCLEOTIDE SEQUENCE</scope>
    <source>
        <strain evidence="2">GSL018</strain>
    </source>
</reference>
<protein>
    <submittedName>
        <fullName evidence="2">Uncharacterized protein</fullName>
    </submittedName>
</protein>
<evidence type="ECO:0000256" key="1">
    <source>
        <dbReference type="SAM" id="MobiDB-lite"/>
    </source>
</evidence>